<dbReference type="InterPro" id="IPR051010">
    <property type="entry name" value="BCAA_transport"/>
</dbReference>
<dbReference type="SUPFAM" id="SSF53822">
    <property type="entry name" value="Periplasmic binding protein-like I"/>
    <property type="match status" value="1"/>
</dbReference>
<protein>
    <submittedName>
        <fullName evidence="5">Amino acid/amide ABC transporter substrate-binding protein, HAAT family</fullName>
    </submittedName>
</protein>
<dbReference type="InterPro" id="IPR028082">
    <property type="entry name" value="Peripla_BP_I"/>
</dbReference>
<dbReference type="STRING" id="356660.SAMN05444336_10881"/>
<dbReference type="Pfam" id="PF13458">
    <property type="entry name" value="Peripla_BP_6"/>
    <property type="match status" value="1"/>
</dbReference>
<name>A0A1H3DQA3_9RHOB</name>
<evidence type="ECO:0000259" key="4">
    <source>
        <dbReference type="Pfam" id="PF13458"/>
    </source>
</evidence>
<dbReference type="AlphaFoldDB" id="A0A1H3DQA3"/>
<organism evidence="5 6">
    <name type="scientific">Albimonas donghaensis</name>
    <dbReference type="NCBI Taxonomy" id="356660"/>
    <lineage>
        <taxon>Bacteria</taxon>
        <taxon>Pseudomonadati</taxon>
        <taxon>Pseudomonadota</taxon>
        <taxon>Alphaproteobacteria</taxon>
        <taxon>Rhodobacterales</taxon>
        <taxon>Paracoccaceae</taxon>
        <taxon>Albimonas</taxon>
    </lineage>
</organism>
<reference evidence="5 6" key="1">
    <citation type="submission" date="2016-10" db="EMBL/GenBank/DDBJ databases">
        <authorList>
            <person name="de Groot N.N."/>
        </authorList>
    </citation>
    <scope>NUCLEOTIDE SEQUENCE [LARGE SCALE GENOMIC DNA]</scope>
    <source>
        <strain evidence="5 6">DSM 17890</strain>
    </source>
</reference>
<keyword evidence="2" id="KW-0732">Signal</keyword>
<dbReference type="Gene3D" id="3.40.50.2300">
    <property type="match status" value="2"/>
</dbReference>
<dbReference type="Proteomes" id="UP000199118">
    <property type="component" value="Unassembled WGS sequence"/>
</dbReference>
<dbReference type="InterPro" id="IPR006311">
    <property type="entry name" value="TAT_signal"/>
</dbReference>
<dbReference type="GO" id="GO:0006865">
    <property type="term" value="P:amino acid transport"/>
    <property type="evidence" value="ECO:0007669"/>
    <property type="project" value="UniProtKB-KW"/>
</dbReference>
<dbReference type="EMBL" id="FNMZ01000008">
    <property type="protein sequence ID" value="SDX67839.1"/>
    <property type="molecule type" value="Genomic_DNA"/>
</dbReference>
<dbReference type="PANTHER" id="PTHR30483:SF37">
    <property type="entry name" value="ABC TRANSPORTER SUBSTRATE-BINDING PROTEIN"/>
    <property type="match status" value="1"/>
</dbReference>
<evidence type="ECO:0000313" key="6">
    <source>
        <dbReference type="Proteomes" id="UP000199118"/>
    </source>
</evidence>
<feature type="domain" description="Leucine-binding protein" evidence="4">
    <location>
        <begin position="49"/>
        <end position="391"/>
    </location>
</feature>
<dbReference type="PROSITE" id="PS51318">
    <property type="entry name" value="TAT"/>
    <property type="match status" value="1"/>
</dbReference>
<keyword evidence="3" id="KW-0813">Transport</keyword>
<gene>
    <name evidence="5" type="ORF">SAMN05444336_10881</name>
</gene>
<dbReference type="RefSeq" id="WP_092684178.1">
    <property type="nucleotide sequence ID" value="NZ_FNMZ01000008.1"/>
</dbReference>
<dbReference type="InterPro" id="IPR028081">
    <property type="entry name" value="Leu-bd"/>
</dbReference>
<evidence type="ECO:0000256" key="1">
    <source>
        <dbReference type="ARBA" id="ARBA00010062"/>
    </source>
</evidence>
<dbReference type="PANTHER" id="PTHR30483">
    <property type="entry name" value="LEUCINE-SPECIFIC-BINDING PROTEIN"/>
    <property type="match status" value="1"/>
</dbReference>
<keyword evidence="6" id="KW-1185">Reference proteome</keyword>
<comment type="similarity">
    <text evidence="1">Belongs to the leucine-binding protein family.</text>
</comment>
<evidence type="ECO:0000313" key="5">
    <source>
        <dbReference type="EMBL" id="SDX67839.1"/>
    </source>
</evidence>
<sequence>MTRSNAPNPSLAKSSLTPSRRQLLVAAGAGVAVSALGAPFVARGAGAKLRIGMPTILSGRVAILGTSSRDAATLAVNQFNASGGFGGREVELVVRDSKGQPDEAARVTRDLVNTEGCEIIIDAEASSGSFAVNEVVGDLGVLCLHTCSETSALTADPKLRKPTAFRSARQGIHDAVAGGKYAAELAKANGLMKWMTCSPDYAYGRDNTAQFVEYLTIFAPDVEVVNEAWPKLFEPDYTAYVTRVLQVQPDAIYSALWGGDLVSFLEQANLYQIFAGGLQWFSGGLADPPIVNALKQLPEGLHSVFRYDPDYPDSAANKAFYKDFDAISETEPTNWSWQTYTAVQFINQALAATAGNTDGMALAQEVAGATVDSPFTESGTITMRAEDHTIIDYPVAWGRSRPEPKGFQDWERGDWEQILTMEKEWKQRQGYL</sequence>
<proteinExistence type="inferred from homology"/>
<dbReference type="CDD" id="cd06330">
    <property type="entry name" value="PBP1_As_SBP-like"/>
    <property type="match status" value="1"/>
</dbReference>
<dbReference type="OrthoDB" id="9794229at2"/>
<accession>A0A1H3DQA3</accession>
<evidence type="ECO:0000256" key="2">
    <source>
        <dbReference type="ARBA" id="ARBA00022729"/>
    </source>
</evidence>
<keyword evidence="3" id="KW-0029">Amino-acid transport</keyword>
<evidence type="ECO:0000256" key="3">
    <source>
        <dbReference type="ARBA" id="ARBA00022970"/>
    </source>
</evidence>